<evidence type="ECO:0000313" key="3">
    <source>
        <dbReference type="Proteomes" id="UP001141327"/>
    </source>
</evidence>
<dbReference type="Proteomes" id="UP001141327">
    <property type="component" value="Unassembled WGS sequence"/>
</dbReference>
<dbReference type="EMBL" id="JAPMOS010000021">
    <property type="protein sequence ID" value="KAJ4459280.1"/>
    <property type="molecule type" value="Genomic_DNA"/>
</dbReference>
<accession>A0ABQ8UJ72</accession>
<gene>
    <name evidence="2" type="ORF">PAPYR_4819</name>
</gene>
<evidence type="ECO:0000256" key="1">
    <source>
        <dbReference type="SAM" id="MobiDB-lite"/>
    </source>
</evidence>
<evidence type="ECO:0000313" key="2">
    <source>
        <dbReference type="EMBL" id="KAJ4459280.1"/>
    </source>
</evidence>
<protein>
    <recommendedName>
        <fullName evidence="4">YHS domain-containing protein</fullName>
    </recommendedName>
</protein>
<comment type="caution">
    <text evidence="2">The sequence shown here is derived from an EMBL/GenBank/DDBJ whole genome shotgun (WGS) entry which is preliminary data.</text>
</comment>
<name>A0ABQ8UJ72_9EUKA</name>
<feature type="region of interest" description="Disordered" evidence="1">
    <location>
        <begin position="68"/>
        <end position="90"/>
    </location>
</feature>
<sequence>MLDLPCLWAGITASPEPGIALCHHGGDSLDFDNQPFVSFCSRACRLPFEKSSLAAHFPLNRRALGGYPLPRRSRPCPESGGGALRNPPPRSARFSVLPLIGLLFRPSRRSACFSVLPVDRPAFPSIALQSPG</sequence>
<keyword evidence="3" id="KW-1185">Reference proteome</keyword>
<reference evidence="2" key="1">
    <citation type="journal article" date="2022" name="bioRxiv">
        <title>Genomics of Preaxostyla Flagellates Illuminates Evolutionary Transitions and the Path Towards Mitochondrial Loss.</title>
        <authorList>
            <person name="Novak L.V.F."/>
            <person name="Treitli S.C."/>
            <person name="Pyrih J."/>
            <person name="Halakuc P."/>
            <person name="Pipaliya S.V."/>
            <person name="Vacek V."/>
            <person name="Brzon O."/>
            <person name="Soukal P."/>
            <person name="Eme L."/>
            <person name="Dacks J.B."/>
            <person name="Karnkowska A."/>
            <person name="Elias M."/>
            <person name="Hampl V."/>
        </authorList>
    </citation>
    <scope>NUCLEOTIDE SEQUENCE</scope>
    <source>
        <strain evidence="2">RCP-MX</strain>
    </source>
</reference>
<organism evidence="2 3">
    <name type="scientific">Paratrimastix pyriformis</name>
    <dbReference type="NCBI Taxonomy" id="342808"/>
    <lineage>
        <taxon>Eukaryota</taxon>
        <taxon>Metamonada</taxon>
        <taxon>Preaxostyla</taxon>
        <taxon>Paratrimastigidae</taxon>
        <taxon>Paratrimastix</taxon>
    </lineage>
</organism>
<evidence type="ECO:0008006" key="4">
    <source>
        <dbReference type="Google" id="ProtNLM"/>
    </source>
</evidence>
<proteinExistence type="predicted"/>